<dbReference type="GO" id="GO:0016020">
    <property type="term" value="C:membrane"/>
    <property type="evidence" value="ECO:0007669"/>
    <property type="project" value="UniProtKB-SubCell"/>
</dbReference>
<evidence type="ECO:0000256" key="5">
    <source>
        <dbReference type="SAM" id="Phobius"/>
    </source>
</evidence>
<dbReference type="InterPro" id="IPR010432">
    <property type="entry name" value="RDD"/>
</dbReference>
<protein>
    <submittedName>
        <fullName evidence="7">RDD family protein</fullName>
    </submittedName>
</protein>
<keyword evidence="2 5" id="KW-0812">Transmembrane</keyword>
<dbReference type="Pfam" id="PF06271">
    <property type="entry name" value="RDD"/>
    <property type="match status" value="1"/>
</dbReference>
<reference evidence="7 8" key="1">
    <citation type="submission" date="2019-07" db="EMBL/GenBank/DDBJ databases">
        <title>The pathways for chlorine oxyanion respiration interact through the shared metabolite chlorate.</title>
        <authorList>
            <person name="Barnum T.P."/>
            <person name="Cheng Y."/>
            <person name="Hill K.A."/>
            <person name="Lucas L.N."/>
            <person name="Carlson H.K."/>
            <person name="Coates J.D."/>
        </authorList>
    </citation>
    <scope>NUCLEOTIDE SEQUENCE [LARGE SCALE GENOMIC DNA]</scope>
    <source>
        <strain evidence="7 8">BK-1</strain>
    </source>
</reference>
<evidence type="ECO:0000313" key="7">
    <source>
        <dbReference type="EMBL" id="TVO70819.1"/>
    </source>
</evidence>
<evidence type="ECO:0000256" key="2">
    <source>
        <dbReference type="ARBA" id="ARBA00022692"/>
    </source>
</evidence>
<keyword evidence="4 5" id="KW-0472">Membrane</keyword>
<dbReference type="AlphaFoldDB" id="A0A557S0D5"/>
<dbReference type="PANTHER" id="PTHR38480">
    <property type="entry name" value="SLR0254 PROTEIN"/>
    <property type="match status" value="1"/>
</dbReference>
<comment type="subcellular location">
    <subcellularLocation>
        <location evidence="1">Membrane</location>
        <topology evidence="1">Multi-pass membrane protein</topology>
    </subcellularLocation>
</comment>
<name>A0A557S0D5_9GAMM</name>
<dbReference type="EMBL" id="VMNH01000023">
    <property type="protein sequence ID" value="TVO70819.1"/>
    <property type="molecule type" value="Genomic_DNA"/>
</dbReference>
<proteinExistence type="predicted"/>
<keyword evidence="8" id="KW-1185">Reference proteome</keyword>
<evidence type="ECO:0000256" key="3">
    <source>
        <dbReference type="ARBA" id="ARBA00022989"/>
    </source>
</evidence>
<dbReference type="OrthoDB" id="9787732at2"/>
<keyword evidence="3 5" id="KW-1133">Transmembrane helix</keyword>
<accession>A0A557S0D5</accession>
<evidence type="ECO:0000256" key="4">
    <source>
        <dbReference type="ARBA" id="ARBA00023136"/>
    </source>
</evidence>
<dbReference type="RefSeq" id="WP_144359956.1">
    <property type="nucleotide sequence ID" value="NZ_VMNH01000023.1"/>
</dbReference>
<organism evidence="7 8">
    <name type="scientific">Sedimenticola selenatireducens</name>
    <dbReference type="NCBI Taxonomy" id="191960"/>
    <lineage>
        <taxon>Bacteria</taxon>
        <taxon>Pseudomonadati</taxon>
        <taxon>Pseudomonadota</taxon>
        <taxon>Gammaproteobacteria</taxon>
        <taxon>Chromatiales</taxon>
        <taxon>Sedimenticolaceae</taxon>
        <taxon>Sedimenticola</taxon>
    </lineage>
</organism>
<dbReference type="Proteomes" id="UP000316649">
    <property type="component" value="Unassembled WGS sequence"/>
</dbReference>
<evidence type="ECO:0000313" key="8">
    <source>
        <dbReference type="Proteomes" id="UP000316649"/>
    </source>
</evidence>
<feature type="transmembrane region" description="Helical" evidence="5">
    <location>
        <begin position="40"/>
        <end position="66"/>
    </location>
</feature>
<feature type="domain" description="RDD" evidence="6">
    <location>
        <begin position="20"/>
        <end position="142"/>
    </location>
</feature>
<comment type="caution">
    <text evidence="7">The sequence shown here is derived from an EMBL/GenBank/DDBJ whole genome shotgun (WGS) entry which is preliminary data.</text>
</comment>
<evidence type="ECO:0000256" key="1">
    <source>
        <dbReference type="ARBA" id="ARBA00004141"/>
    </source>
</evidence>
<evidence type="ECO:0000259" key="6">
    <source>
        <dbReference type="Pfam" id="PF06271"/>
    </source>
</evidence>
<sequence length="225" mass="24797">MLDTARRYEIPEGIELGFRVAGPVVRACAWAIDLLIRAGLYLAIAIPFSFMGGLGLGVTLIIFFLIEWFYPVVFELRQGATPGKKAMGLEVIHDDGTPIAWSASLIRNLLRTADFLPFLYATGLISMLLNQNFKRLGDLAAGSIVVYRDKVGVRPELPSVKPLHPPQAMMRDGGRTLLAFAERSAVLTSDRRIELAEILSDLTDRKGEEAVAELHAYASWLAQGR</sequence>
<dbReference type="PANTHER" id="PTHR38480:SF1">
    <property type="entry name" value="SLR0254 PROTEIN"/>
    <property type="match status" value="1"/>
</dbReference>
<gene>
    <name evidence="7" type="ORF">FHP88_15285</name>
</gene>